<proteinExistence type="predicted"/>
<dbReference type="InterPro" id="IPR005162">
    <property type="entry name" value="Retrotrans_gag_dom"/>
</dbReference>
<reference evidence="3" key="2">
    <citation type="submission" date="2022-01" db="EMBL/GenBank/DDBJ databases">
        <authorList>
            <person name="Yamashiro T."/>
            <person name="Shiraishi A."/>
            <person name="Satake H."/>
            <person name="Nakayama K."/>
        </authorList>
    </citation>
    <scope>NUCLEOTIDE SEQUENCE</scope>
</reference>
<keyword evidence="3" id="KW-0808">Transferase</keyword>
<dbReference type="Gene3D" id="2.40.70.10">
    <property type="entry name" value="Acid Proteases"/>
    <property type="match status" value="1"/>
</dbReference>
<feature type="compositionally biased region" description="Low complexity" evidence="1">
    <location>
        <begin position="1"/>
        <end position="21"/>
    </location>
</feature>
<evidence type="ECO:0000313" key="3">
    <source>
        <dbReference type="EMBL" id="GJS62280.1"/>
    </source>
</evidence>
<protein>
    <submittedName>
        <fullName evidence="3">Reverse transcriptase domain-containing protein</fullName>
    </submittedName>
</protein>
<dbReference type="PANTHER" id="PTHR33223">
    <property type="entry name" value="CCHC-TYPE DOMAIN-CONTAINING PROTEIN"/>
    <property type="match status" value="1"/>
</dbReference>
<feature type="compositionally biased region" description="Basic residues" evidence="1">
    <location>
        <begin position="22"/>
        <end position="31"/>
    </location>
</feature>
<dbReference type="PANTHER" id="PTHR33223:SF11">
    <property type="entry name" value="ELEMENT PROTEIN, PUTATIVE-RELATED"/>
    <property type="match status" value="1"/>
</dbReference>
<dbReference type="GO" id="GO:0003964">
    <property type="term" value="F:RNA-directed DNA polymerase activity"/>
    <property type="evidence" value="ECO:0007669"/>
    <property type="project" value="UniProtKB-KW"/>
</dbReference>
<dbReference type="EMBL" id="BQNB010009349">
    <property type="protein sequence ID" value="GJS62280.1"/>
    <property type="molecule type" value="Genomic_DNA"/>
</dbReference>
<feature type="region of interest" description="Disordered" evidence="1">
    <location>
        <begin position="1"/>
        <end position="36"/>
    </location>
</feature>
<feature type="domain" description="Retrotransposon gag" evidence="2">
    <location>
        <begin position="91"/>
        <end position="172"/>
    </location>
</feature>
<evidence type="ECO:0000256" key="1">
    <source>
        <dbReference type="SAM" id="MobiDB-lite"/>
    </source>
</evidence>
<keyword evidence="3" id="KW-0548">Nucleotidyltransferase</keyword>
<dbReference type="Proteomes" id="UP001151760">
    <property type="component" value="Unassembled WGS sequence"/>
</dbReference>
<sequence>MRTRSSSNLVGNSSSNPTTSNPKRRNRRRSNQRVEPFALEESPVGYAEAIAVPPILAEHFELKHSLINMMTSDQFFELEKDNPHDHIPRWWLEKEPPRSITTWDDLVSKFINEFFPPSRTTNLRNEISNFQQKFDESFHEAWDRYKDLLRACPHHGFTELHQLDTFYNALNPSDQDSLNSAAGGNLLERSTQDVLTIIENKAKVRSSRNKSVVSQVKSSDATPTPASVKAVEEICVTCSGPHPYYQCLAADGNTFLEYWDNIQGYVAAATGNYNQGNVGYRPPGNNFNQNANYQAPIQQNQSVPLSELEKIKKMNDVNMKAMQAQINNVKNELKNEMQSSIQASMSNQTNELKNMMASFFQINTASTSGLGSLPSNTVANPKGELKAITTRSCLVLDGPSVPMPPPFINPEEDERVEETLTDPEHVGIARDVFVLVGKFTFPTDFIIVDYESDPRVPLILGRPFLQTARALIDVYGEEMILRDGNERLTLNMRHDTSSYSTQPHQESINMIDVYNVSHEEYREDLLATNHLSGNPTSSLTSHTDLTSPEVNDDIFDSEEDIIKNLLNLDKTKYLPPYHDNQLSGNPTPISEPVIKIFTDETRSFTFPSELMTPFDFESDLEKIEYLLNHDPIKEMDSILEDSVDENSLDNNLVDTISEMFTDEHALDYSSPPLWDIMMMTFLILSNYFKPRGGVCPFAFSECDSVFYEDFSEVDALSSTNNEDKVFNPGILIHENLFDVTNCATPEKNVKKNHYSSLILEDFNPPLYELPFHKEVPGLRALLSFSSENEEKFFNPGILTSKRDFNPPLYELPFYKEVPGLEALLSFSSENEEKVFNPGILTSKGIHTSLHPKLSHQGTKAFKVTKILESLMEIFPCSYGEDIRILDVSCLHFYPLDKLKYGGSG</sequence>
<dbReference type="Pfam" id="PF03732">
    <property type="entry name" value="Retrotrans_gag"/>
    <property type="match status" value="1"/>
</dbReference>
<keyword evidence="3" id="KW-0695">RNA-directed DNA polymerase</keyword>
<comment type="caution">
    <text evidence="3">The sequence shown here is derived from an EMBL/GenBank/DDBJ whole genome shotgun (WGS) entry which is preliminary data.</text>
</comment>
<gene>
    <name evidence="3" type="ORF">Tco_0657064</name>
</gene>
<evidence type="ECO:0000313" key="4">
    <source>
        <dbReference type="Proteomes" id="UP001151760"/>
    </source>
</evidence>
<dbReference type="InterPro" id="IPR021109">
    <property type="entry name" value="Peptidase_aspartic_dom_sf"/>
</dbReference>
<reference evidence="3" key="1">
    <citation type="journal article" date="2022" name="Int. J. Mol. Sci.">
        <title>Draft Genome of Tanacetum Coccineum: Genomic Comparison of Closely Related Tanacetum-Family Plants.</title>
        <authorList>
            <person name="Yamashiro T."/>
            <person name="Shiraishi A."/>
            <person name="Nakayama K."/>
            <person name="Satake H."/>
        </authorList>
    </citation>
    <scope>NUCLEOTIDE SEQUENCE</scope>
</reference>
<keyword evidence="4" id="KW-1185">Reference proteome</keyword>
<evidence type="ECO:0000259" key="2">
    <source>
        <dbReference type="Pfam" id="PF03732"/>
    </source>
</evidence>
<accession>A0ABQ4XAK2</accession>
<name>A0ABQ4XAK2_9ASTR</name>
<organism evidence="3 4">
    <name type="scientific">Tanacetum coccineum</name>
    <dbReference type="NCBI Taxonomy" id="301880"/>
    <lineage>
        <taxon>Eukaryota</taxon>
        <taxon>Viridiplantae</taxon>
        <taxon>Streptophyta</taxon>
        <taxon>Embryophyta</taxon>
        <taxon>Tracheophyta</taxon>
        <taxon>Spermatophyta</taxon>
        <taxon>Magnoliopsida</taxon>
        <taxon>eudicotyledons</taxon>
        <taxon>Gunneridae</taxon>
        <taxon>Pentapetalae</taxon>
        <taxon>asterids</taxon>
        <taxon>campanulids</taxon>
        <taxon>Asterales</taxon>
        <taxon>Asteraceae</taxon>
        <taxon>Asteroideae</taxon>
        <taxon>Anthemideae</taxon>
        <taxon>Anthemidinae</taxon>
        <taxon>Tanacetum</taxon>
    </lineage>
</organism>